<evidence type="ECO:0000313" key="2">
    <source>
        <dbReference type="EMBL" id="PKK90465.1"/>
    </source>
</evidence>
<feature type="transmembrane region" description="Helical" evidence="1">
    <location>
        <begin position="179"/>
        <end position="198"/>
    </location>
</feature>
<keyword evidence="1" id="KW-0812">Transmembrane</keyword>
<reference evidence="2 3" key="1">
    <citation type="journal article" date="2017" name="ISME J.">
        <title>Potential for microbial H2 and metal transformations associated with novel bacteria and archaea in deep terrestrial subsurface sediments.</title>
        <authorList>
            <person name="Hernsdorf A.W."/>
            <person name="Amano Y."/>
            <person name="Miyakawa K."/>
            <person name="Ise K."/>
            <person name="Suzuki Y."/>
            <person name="Anantharaman K."/>
            <person name="Probst A."/>
            <person name="Burstein D."/>
            <person name="Thomas B.C."/>
            <person name="Banfield J.F."/>
        </authorList>
    </citation>
    <scope>NUCLEOTIDE SEQUENCE [LARGE SCALE GENOMIC DNA]</scope>
    <source>
        <strain evidence="2">HGW-Wallbacteria-1</strain>
    </source>
</reference>
<feature type="transmembrane region" description="Helical" evidence="1">
    <location>
        <begin position="85"/>
        <end position="102"/>
    </location>
</feature>
<evidence type="ECO:0008006" key="4">
    <source>
        <dbReference type="Google" id="ProtNLM"/>
    </source>
</evidence>
<proteinExistence type="predicted"/>
<name>A0A2N1PQ58_9BACT</name>
<organism evidence="2 3">
    <name type="scientific">Candidatus Wallbacteria bacterium HGW-Wallbacteria-1</name>
    <dbReference type="NCBI Taxonomy" id="2013854"/>
    <lineage>
        <taxon>Bacteria</taxon>
        <taxon>Candidatus Walliibacteriota</taxon>
    </lineage>
</organism>
<feature type="transmembrane region" description="Helical" evidence="1">
    <location>
        <begin position="363"/>
        <end position="382"/>
    </location>
</feature>
<dbReference type="Proteomes" id="UP000233256">
    <property type="component" value="Unassembled WGS sequence"/>
</dbReference>
<feature type="transmembrane region" description="Helical" evidence="1">
    <location>
        <begin position="271"/>
        <end position="289"/>
    </location>
</feature>
<feature type="transmembrane region" description="Helical" evidence="1">
    <location>
        <begin position="323"/>
        <end position="342"/>
    </location>
</feature>
<evidence type="ECO:0000256" key="1">
    <source>
        <dbReference type="SAM" id="Phobius"/>
    </source>
</evidence>
<gene>
    <name evidence="2" type="ORF">CVV64_08860</name>
</gene>
<feature type="transmembrane region" description="Helical" evidence="1">
    <location>
        <begin position="148"/>
        <end position="173"/>
    </location>
</feature>
<keyword evidence="1" id="KW-1133">Transmembrane helix</keyword>
<accession>A0A2N1PQ58</accession>
<dbReference type="EMBL" id="PGXC01000005">
    <property type="protein sequence ID" value="PKK90465.1"/>
    <property type="molecule type" value="Genomic_DNA"/>
</dbReference>
<sequence length="558" mass="60812">MPSIYRRMFPALFVSILFVSIFAVNLSRCYMDDAYIGFRGVRNFIDGKGLRVNTGEGVEAFTNTAWPLFVALTAGPLSIPVTAKILGFGFLVLVFLLLPLVIDRLSAEGDEEFSGGIWFWVLILLAVSPSLVYFSLCGMETAPAALTLLVFVLFAHRGGGLVGGAAAAAAFAFRPDTITLVPVLILIDLFSAGTLLPASSAEPSLKARIGDIWRCRGRMILTLAVCLIIITGIRYGYYGSLLPNTFNSKPSNPILLAVNGVKLALGEQTNLPFYLGGPLGFGFLLIGLAELAIGRGETGRRVLAVILAGLFFCLYSLRDWTMMARYFAHYLPLAMLGLALAMEKLGRISESLARGKRGFFQTLIAGSAFFWVCTTIVFGNFMQWERHLGSSAAAKYPGYVLNCSSLEPVARQIGVDFRDSGFTIACRRLGVLSYFSGLSVLDYAFGLPHRDVALKVRKKGKAIDDPADPLLEEIWRSRSPALLLEDGFEMRKILKAQGKSTDETAGEWASITLHGIEYTHIRSSAISADEKWILYGDARAHAFLATPAKTVRSTKSSE</sequence>
<dbReference type="AlphaFoldDB" id="A0A2N1PQ58"/>
<feature type="transmembrane region" description="Helical" evidence="1">
    <location>
        <begin position="219"/>
        <end position="237"/>
    </location>
</feature>
<comment type="caution">
    <text evidence="2">The sequence shown here is derived from an EMBL/GenBank/DDBJ whole genome shotgun (WGS) entry which is preliminary data.</text>
</comment>
<keyword evidence="1" id="KW-0472">Membrane</keyword>
<evidence type="ECO:0000313" key="3">
    <source>
        <dbReference type="Proteomes" id="UP000233256"/>
    </source>
</evidence>
<feature type="transmembrane region" description="Helical" evidence="1">
    <location>
        <begin position="117"/>
        <end position="136"/>
    </location>
</feature>
<feature type="transmembrane region" description="Helical" evidence="1">
    <location>
        <begin position="301"/>
        <end position="317"/>
    </location>
</feature>
<protein>
    <recommendedName>
        <fullName evidence="4">Glycosyltransferase RgtA/B/C/D-like domain-containing protein</fullName>
    </recommendedName>
</protein>